<protein>
    <submittedName>
        <fullName evidence="5">Putative amino acid racemase</fullName>
    </submittedName>
</protein>
<evidence type="ECO:0000256" key="3">
    <source>
        <dbReference type="ARBA" id="ARBA00023235"/>
    </source>
</evidence>
<comment type="cofactor">
    <cofactor evidence="1">
        <name>pyridoxal 5'-phosphate</name>
        <dbReference type="ChEBI" id="CHEBI:597326"/>
    </cofactor>
</comment>
<evidence type="ECO:0000256" key="1">
    <source>
        <dbReference type="ARBA" id="ARBA00001933"/>
    </source>
</evidence>
<dbReference type="InterPro" id="IPR000821">
    <property type="entry name" value="Ala_racemase"/>
</dbReference>
<dbReference type="AlphaFoldDB" id="A0A4R3IT64"/>
<sequence length="373" mass="39368">MTSPRIEIDLSKIRHNTRSLVGRLKLRGITVTGVTKAVCGHPAIARAMLDGGVSGLAESRISNVQRMRQAGIAASIAMIRTPMPSQLEQIVRSCEISYNTQIDVIAALADVAVQAGLVQNIILMVEMGDMRDGILPEDLGTVAKKVVGMKGVALKGIGANYACLSGVVPGDCEMTALSALADETEGLCGPFLEVVSGGNSANLPWALGTRATGRVNDLRLGEAILLGVDPVTGEQIDGLHADAFTLVAEVIEEKIKPKPVPVSLGVPALAILRLISDSAAVSRSILAIGKQDTDVQGLSMPQGVSYQGATSDHLVVETFHSALRVGSELKFQMNYSALMQAMAAPDITTTLLKDTYRPTARHPRNKNPHLAIV</sequence>
<evidence type="ECO:0000313" key="5">
    <source>
        <dbReference type="EMBL" id="TCS53199.1"/>
    </source>
</evidence>
<keyword evidence="6" id="KW-1185">Reference proteome</keyword>
<dbReference type="OrthoDB" id="504078at2"/>
<dbReference type="Gene3D" id="3.20.20.10">
    <property type="entry name" value="Alanine racemase"/>
    <property type="match status" value="1"/>
</dbReference>
<dbReference type="GO" id="GO:0005829">
    <property type="term" value="C:cytosol"/>
    <property type="evidence" value="ECO:0007669"/>
    <property type="project" value="TreeGrafter"/>
</dbReference>
<organism evidence="5 6">
    <name type="scientific">Primorskyibacter sedentarius</name>
    <dbReference type="NCBI Taxonomy" id="745311"/>
    <lineage>
        <taxon>Bacteria</taxon>
        <taxon>Pseudomonadati</taxon>
        <taxon>Pseudomonadota</taxon>
        <taxon>Alphaproteobacteria</taxon>
        <taxon>Rhodobacterales</taxon>
        <taxon>Roseobacteraceae</taxon>
        <taxon>Primorskyibacter</taxon>
    </lineage>
</organism>
<feature type="domain" description="Alanine racemase N-terminal" evidence="4">
    <location>
        <begin position="8"/>
        <end position="224"/>
    </location>
</feature>
<dbReference type="InterPro" id="IPR029066">
    <property type="entry name" value="PLP-binding_barrel"/>
</dbReference>
<evidence type="ECO:0000256" key="2">
    <source>
        <dbReference type="ARBA" id="ARBA00022898"/>
    </source>
</evidence>
<gene>
    <name evidence="5" type="ORF">EDD52_1365</name>
</gene>
<reference evidence="5 6" key="1">
    <citation type="submission" date="2019-03" db="EMBL/GenBank/DDBJ databases">
        <title>Genomic Encyclopedia of Type Strains, Phase IV (KMG-IV): sequencing the most valuable type-strain genomes for metagenomic binning, comparative biology and taxonomic classification.</title>
        <authorList>
            <person name="Goeker M."/>
        </authorList>
    </citation>
    <scope>NUCLEOTIDE SEQUENCE [LARGE SCALE GENOMIC DNA]</scope>
    <source>
        <strain evidence="5 6">DSM 104836</strain>
    </source>
</reference>
<dbReference type="PANTHER" id="PTHR30511:SF3">
    <property type="entry name" value="LYSINE RACEMASE"/>
    <property type="match status" value="1"/>
</dbReference>
<keyword evidence="3" id="KW-0413">Isomerase</keyword>
<accession>A0A4R3IT64</accession>
<dbReference type="Pfam" id="PF01168">
    <property type="entry name" value="Ala_racemase_N"/>
    <property type="match status" value="1"/>
</dbReference>
<evidence type="ECO:0000259" key="4">
    <source>
        <dbReference type="Pfam" id="PF01168"/>
    </source>
</evidence>
<dbReference type="Proteomes" id="UP000295696">
    <property type="component" value="Unassembled WGS sequence"/>
</dbReference>
<comment type="caution">
    <text evidence="5">The sequence shown here is derived from an EMBL/GenBank/DDBJ whole genome shotgun (WGS) entry which is preliminary data.</text>
</comment>
<keyword evidence="2" id="KW-0663">Pyridoxal phosphate</keyword>
<name>A0A4R3IT64_9RHOB</name>
<dbReference type="GO" id="GO:0008784">
    <property type="term" value="F:alanine racemase activity"/>
    <property type="evidence" value="ECO:0007669"/>
    <property type="project" value="TreeGrafter"/>
</dbReference>
<dbReference type="InterPro" id="IPR001608">
    <property type="entry name" value="Ala_racemase_N"/>
</dbReference>
<dbReference type="EMBL" id="SLZU01000036">
    <property type="protein sequence ID" value="TCS53199.1"/>
    <property type="molecule type" value="Genomic_DNA"/>
</dbReference>
<dbReference type="SUPFAM" id="SSF51419">
    <property type="entry name" value="PLP-binding barrel"/>
    <property type="match status" value="1"/>
</dbReference>
<evidence type="ECO:0000313" key="6">
    <source>
        <dbReference type="Proteomes" id="UP000295696"/>
    </source>
</evidence>
<proteinExistence type="predicted"/>
<dbReference type="GO" id="GO:0030170">
    <property type="term" value="F:pyridoxal phosphate binding"/>
    <property type="evidence" value="ECO:0007669"/>
    <property type="project" value="TreeGrafter"/>
</dbReference>
<dbReference type="RefSeq" id="WP_132248801.1">
    <property type="nucleotide sequence ID" value="NZ_SLZU01000036.1"/>
</dbReference>
<dbReference type="CDD" id="cd06815">
    <property type="entry name" value="PLPDE_III_AR_like_1"/>
    <property type="match status" value="1"/>
</dbReference>
<dbReference type="PANTHER" id="PTHR30511">
    <property type="entry name" value="ALANINE RACEMASE"/>
    <property type="match status" value="1"/>
</dbReference>